<feature type="compositionally biased region" description="Polar residues" evidence="1">
    <location>
        <begin position="318"/>
        <end position="337"/>
    </location>
</feature>
<dbReference type="EMBL" id="JAJVCN010000002">
    <property type="protein sequence ID" value="MCE7005308.1"/>
    <property type="molecule type" value="Genomic_DNA"/>
</dbReference>
<reference evidence="3 4" key="1">
    <citation type="submission" date="2021-12" db="EMBL/GenBank/DDBJ databases">
        <title>Genome sequence of Kibdelosporangium philippinense ATCC 49844.</title>
        <authorList>
            <person name="Fedorov E.A."/>
            <person name="Omeragic M."/>
            <person name="Shalygina K.F."/>
            <person name="Maclea K.S."/>
        </authorList>
    </citation>
    <scope>NUCLEOTIDE SEQUENCE [LARGE SCALE GENOMIC DNA]</scope>
    <source>
        <strain evidence="3 4">ATCC 49844</strain>
    </source>
</reference>
<evidence type="ECO:0000313" key="3">
    <source>
        <dbReference type="EMBL" id="MCE7005308.1"/>
    </source>
</evidence>
<dbReference type="Pfam" id="PF08386">
    <property type="entry name" value="Abhydrolase_4"/>
    <property type="match status" value="1"/>
</dbReference>
<dbReference type="GO" id="GO:0016787">
    <property type="term" value="F:hydrolase activity"/>
    <property type="evidence" value="ECO:0007669"/>
    <property type="project" value="UniProtKB-KW"/>
</dbReference>
<comment type="caution">
    <text evidence="3">The sequence shown here is derived from an EMBL/GenBank/DDBJ whole genome shotgun (WGS) entry which is preliminary data.</text>
</comment>
<dbReference type="RefSeq" id="WP_233726903.1">
    <property type="nucleotide sequence ID" value="NZ_JAJVCN010000002.1"/>
</dbReference>
<feature type="region of interest" description="Disordered" evidence="1">
    <location>
        <begin position="307"/>
        <end position="337"/>
    </location>
</feature>
<protein>
    <submittedName>
        <fullName evidence="3">Alpha/beta hydrolase</fullName>
    </submittedName>
</protein>
<dbReference type="InterPro" id="IPR013595">
    <property type="entry name" value="Pept_S33_TAP-like_C"/>
</dbReference>
<accession>A0ABS8ZE07</accession>
<name>A0ABS8ZE07_9PSEU</name>
<dbReference type="Gene3D" id="3.40.50.1820">
    <property type="entry name" value="alpha/beta hydrolase"/>
    <property type="match status" value="1"/>
</dbReference>
<feature type="domain" description="Peptidase S33 tripeptidyl aminopeptidase-like C-terminal" evidence="2">
    <location>
        <begin position="205"/>
        <end position="304"/>
    </location>
</feature>
<sequence length="337" mass="37012">MTVSGVAMAGYLGFSYGTYLGAVYGSLFPSKLNRNVLDSSVNPDWIWRETFRQQAVAARANIDIYDTWLGERNFVYGLDKSQAEVFASTEALTAKLNKAPINDPDFGEVDGTTVDALLGWYSRFRPLWDELGEVIKSFKAAADGALASDSAVLKDAGKAARMMYDLAIAETREGVFETITCEADWPKDLAYYYDEMRLFREKYPHFGGVARVAPWNCTFRSFTPPDKVTDLKRAGYPTGLVIQAEGDAQTAYAGGPAMATKLRDHLVSVADEGMHGLYGYNDCASDIIDRYLINGVLPSTHVTCAGDPRPDVPADSAETVSQRPAQQLNVSESVRRT</sequence>
<gene>
    <name evidence="3" type="ORF">LWC34_21110</name>
</gene>
<proteinExistence type="predicted"/>
<keyword evidence="3" id="KW-0378">Hydrolase</keyword>
<evidence type="ECO:0000313" key="4">
    <source>
        <dbReference type="Proteomes" id="UP001521150"/>
    </source>
</evidence>
<dbReference type="InterPro" id="IPR029058">
    <property type="entry name" value="AB_hydrolase_fold"/>
</dbReference>
<evidence type="ECO:0000256" key="1">
    <source>
        <dbReference type="SAM" id="MobiDB-lite"/>
    </source>
</evidence>
<keyword evidence="4" id="KW-1185">Reference proteome</keyword>
<dbReference type="Proteomes" id="UP001521150">
    <property type="component" value="Unassembled WGS sequence"/>
</dbReference>
<organism evidence="3 4">
    <name type="scientific">Kibdelosporangium philippinense</name>
    <dbReference type="NCBI Taxonomy" id="211113"/>
    <lineage>
        <taxon>Bacteria</taxon>
        <taxon>Bacillati</taxon>
        <taxon>Actinomycetota</taxon>
        <taxon>Actinomycetes</taxon>
        <taxon>Pseudonocardiales</taxon>
        <taxon>Pseudonocardiaceae</taxon>
        <taxon>Kibdelosporangium</taxon>
    </lineage>
</organism>
<evidence type="ECO:0000259" key="2">
    <source>
        <dbReference type="Pfam" id="PF08386"/>
    </source>
</evidence>
<dbReference type="SUPFAM" id="SSF53474">
    <property type="entry name" value="alpha/beta-Hydrolases"/>
    <property type="match status" value="1"/>
</dbReference>